<keyword evidence="5" id="KW-0472">Membrane</keyword>
<reference evidence="10" key="1">
    <citation type="submission" date="2021-04" db="EMBL/GenBank/DDBJ databases">
        <authorList>
            <person name="Chebbi M.A.C M."/>
        </authorList>
    </citation>
    <scope>NUCLEOTIDE SEQUENCE</scope>
</reference>
<evidence type="ECO:0000256" key="1">
    <source>
        <dbReference type="ARBA" id="ARBA00004127"/>
    </source>
</evidence>
<dbReference type="Proteomes" id="UP000786811">
    <property type="component" value="Unassembled WGS sequence"/>
</dbReference>
<keyword evidence="7" id="KW-0675">Receptor</keyword>
<dbReference type="SUPFAM" id="SSF63877">
    <property type="entry name" value="Methuselah ectodomain"/>
    <property type="match status" value="1"/>
</dbReference>
<comment type="subcellular location">
    <subcellularLocation>
        <location evidence="1">Endomembrane system</location>
        <topology evidence="1">Multi-pass membrane protein</topology>
    </subcellularLocation>
</comment>
<accession>A0A8J2HEB2</accession>
<keyword evidence="8" id="KW-0807">Transducer</keyword>
<dbReference type="Gene3D" id="2.170.180.11">
    <property type="entry name" value="Methuselah ectodomain, domain 2"/>
    <property type="match status" value="1"/>
</dbReference>
<dbReference type="InterPro" id="IPR036272">
    <property type="entry name" value="Methuselah_N_sf"/>
</dbReference>
<keyword evidence="5" id="KW-1133">Transmembrane helix</keyword>
<evidence type="ECO:0000256" key="5">
    <source>
        <dbReference type="ARBA" id="ARBA00022989"/>
    </source>
</evidence>
<evidence type="ECO:0000256" key="7">
    <source>
        <dbReference type="ARBA" id="ARBA00023170"/>
    </source>
</evidence>
<dbReference type="AlphaFoldDB" id="A0A8J2HEB2"/>
<feature type="chain" id="PRO_5035178300" evidence="9">
    <location>
        <begin position="21"/>
        <end position="324"/>
    </location>
</feature>
<dbReference type="EMBL" id="CAJNRD030001121">
    <property type="protein sequence ID" value="CAG5096103.1"/>
    <property type="molecule type" value="Genomic_DNA"/>
</dbReference>
<keyword evidence="6" id="KW-0297">G-protein coupled receptor</keyword>
<evidence type="ECO:0000313" key="10">
    <source>
        <dbReference type="EMBL" id="CAG5096103.1"/>
    </source>
</evidence>
<proteinExistence type="inferred from homology"/>
<evidence type="ECO:0000313" key="11">
    <source>
        <dbReference type="Proteomes" id="UP000786811"/>
    </source>
</evidence>
<dbReference type="GO" id="GO:0004930">
    <property type="term" value="F:G protein-coupled receptor activity"/>
    <property type="evidence" value="ECO:0007669"/>
    <property type="project" value="UniProtKB-KW"/>
</dbReference>
<comment type="similarity">
    <text evidence="2">Belongs to the G-protein coupled receptor 2 family. Mth subfamily.</text>
</comment>
<evidence type="ECO:0000256" key="8">
    <source>
        <dbReference type="ARBA" id="ARBA00023224"/>
    </source>
</evidence>
<dbReference type="GO" id="GO:0012505">
    <property type="term" value="C:endomembrane system"/>
    <property type="evidence" value="ECO:0007669"/>
    <property type="project" value="UniProtKB-SubCell"/>
</dbReference>
<evidence type="ECO:0000256" key="9">
    <source>
        <dbReference type="SAM" id="SignalP"/>
    </source>
</evidence>
<evidence type="ECO:0000256" key="6">
    <source>
        <dbReference type="ARBA" id="ARBA00023040"/>
    </source>
</evidence>
<name>A0A8J2HEB2_COTCN</name>
<organism evidence="10 11">
    <name type="scientific">Cotesia congregata</name>
    <name type="common">Parasitoid wasp</name>
    <name type="synonym">Apanteles congregatus</name>
    <dbReference type="NCBI Taxonomy" id="51543"/>
    <lineage>
        <taxon>Eukaryota</taxon>
        <taxon>Metazoa</taxon>
        <taxon>Ecdysozoa</taxon>
        <taxon>Arthropoda</taxon>
        <taxon>Hexapoda</taxon>
        <taxon>Insecta</taxon>
        <taxon>Pterygota</taxon>
        <taxon>Neoptera</taxon>
        <taxon>Endopterygota</taxon>
        <taxon>Hymenoptera</taxon>
        <taxon>Apocrita</taxon>
        <taxon>Ichneumonoidea</taxon>
        <taxon>Braconidae</taxon>
        <taxon>Microgastrinae</taxon>
        <taxon>Cotesia</taxon>
    </lineage>
</organism>
<sequence>MFAARIYFIFFILIPASVNSISTDKKYCPLQEIFDTKNNSKCLISHTENFANHYYKEETKNWIDKYLTECSNDSSKIHTLTNLTILRLIACTNLVRKNDLVNISYVHKYNQNNENYSTSRSMTIRKCCPQGQRYSTETRECMNFSSNYVDIFNIVRDFSDKTIDSLSIIQGFPTCNYSLINHVISTIDDRLIFYNDTYQHNTCLKKCCPEGEARISNKCQKLSLFPSFKKKFHSEVESFVNNARYNETLSDVLKFTDYSLLIEFVSCNGSERAYPVKPSKNWYFTSSGYVYVPDHQVARRHDEYCLEMIFGNKFLEDGFGFANV</sequence>
<feature type="signal peptide" evidence="9">
    <location>
        <begin position="1"/>
        <end position="20"/>
    </location>
</feature>
<evidence type="ECO:0000256" key="2">
    <source>
        <dbReference type="ARBA" id="ARBA00008979"/>
    </source>
</evidence>
<keyword evidence="11" id="KW-1185">Reference proteome</keyword>
<keyword evidence="4 9" id="KW-0732">Signal</keyword>
<dbReference type="OrthoDB" id="7683403at2759"/>
<evidence type="ECO:0000256" key="4">
    <source>
        <dbReference type="ARBA" id="ARBA00022729"/>
    </source>
</evidence>
<evidence type="ECO:0000256" key="3">
    <source>
        <dbReference type="ARBA" id="ARBA00022692"/>
    </source>
</evidence>
<gene>
    <name evidence="10" type="ORF">HICCMSTLAB_LOCUS8042</name>
</gene>
<comment type="caution">
    <text evidence="10">The sequence shown here is derived from an EMBL/GenBank/DDBJ whole genome shotgun (WGS) entry which is preliminary data.</text>
</comment>
<keyword evidence="3" id="KW-0812">Transmembrane</keyword>
<dbReference type="InterPro" id="IPR023311">
    <property type="entry name" value="Methusela_ecto_dom_2"/>
</dbReference>
<protein>
    <submittedName>
        <fullName evidence="10">Uncharacterized protein</fullName>
    </submittedName>
</protein>